<protein>
    <submittedName>
        <fullName evidence="1">Uncharacterized protein</fullName>
    </submittedName>
</protein>
<dbReference type="RefSeq" id="WP_187536873.1">
    <property type="nucleotide sequence ID" value="NZ_JACRTL010000011.1"/>
</dbReference>
<evidence type="ECO:0000313" key="1">
    <source>
        <dbReference type="EMBL" id="MBC8612049.1"/>
    </source>
</evidence>
<evidence type="ECO:0000313" key="2">
    <source>
        <dbReference type="Proteomes" id="UP000632659"/>
    </source>
</evidence>
<comment type="caution">
    <text evidence="1">The sequence shown here is derived from an EMBL/GenBank/DDBJ whole genome shotgun (WGS) entry which is preliminary data.</text>
</comment>
<dbReference type="EMBL" id="JACRTL010000011">
    <property type="protein sequence ID" value="MBC8612049.1"/>
    <property type="molecule type" value="Genomic_DNA"/>
</dbReference>
<gene>
    <name evidence="1" type="ORF">H8702_13205</name>
</gene>
<organism evidence="1 2">
    <name type="scientific">Massiliimalia timonensis</name>
    <dbReference type="NCBI Taxonomy" id="1987501"/>
    <lineage>
        <taxon>Bacteria</taxon>
        <taxon>Bacillati</taxon>
        <taxon>Bacillota</taxon>
        <taxon>Clostridia</taxon>
        <taxon>Eubacteriales</taxon>
        <taxon>Oscillospiraceae</taxon>
        <taxon>Massiliimalia</taxon>
    </lineage>
</organism>
<dbReference type="Proteomes" id="UP000632659">
    <property type="component" value="Unassembled WGS sequence"/>
</dbReference>
<keyword evidence="2" id="KW-1185">Reference proteome</keyword>
<proteinExistence type="predicted"/>
<reference evidence="1" key="1">
    <citation type="submission" date="2020-08" db="EMBL/GenBank/DDBJ databases">
        <title>Genome public.</title>
        <authorList>
            <person name="Liu C."/>
            <person name="Sun Q."/>
        </authorList>
    </citation>
    <scope>NUCLEOTIDE SEQUENCE</scope>
    <source>
        <strain evidence="1">NSJ-15</strain>
    </source>
</reference>
<sequence length="120" mass="13910">MNYQDIYTHLKTAGFDVYSLGQHRGECVSPYIVLRNNGSTDALSMTGTEYELLLYYPVKQYSSFEDHIESVKQHMNRLFPALRLVDGPSAHYLDDDVKGYMTSLIYENFKLSKINQIERT</sequence>
<accession>A0A8J6P3C3</accession>
<name>A0A8J6P3C3_9FIRM</name>
<dbReference type="AlphaFoldDB" id="A0A8J6P3C3"/>